<sequence>MIPKGLLIAIIVGVSSALILGVYLQKTYNSNDLKFIEGASISILTDKSDYTINDTIAVEIINTGTVDVSFSNMAPSLRVRALDGTEFYSAFSEGTNLAPKEKITISWNQLKNDNTHILEGRYVIESFAYGMDQKIHDSTTINVFK</sequence>
<evidence type="ECO:0008006" key="4">
    <source>
        <dbReference type="Google" id="ProtNLM"/>
    </source>
</evidence>
<dbReference type="OrthoDB" id="24807at2157"/>
<proteinExistence type="predicted"/>
<feature type="transmembrane region" description="Helical" evidence="1">
    <location>
        <begin position="6"/>
        <end position="24"/>
    </location>
</feature>
<dbReference type="GeneID" id="24875557"/>
<keyword evidence="1" id="KW-1133">Transmembrane helix</keyword>
<protein>
    <recommendedName>
        <fullName evidence="4">Intracellular proteinase inhibitor BsuPI domain-containing protein</fullName>
    </recommendedName>
</protein>
<evidence type="ECO:0000313" key="3">
    <source>
        <dbReference type="Proteomes" id="UP000266745"/>
    </source>
</evidence>
<dbReference type="RefSeq" id="WP_048188523.1">
    <property type="nucleotide sequence ID" value="NZ_CP011097.1"/>
</dbReference>
<dbReference type="Proteomes" id="UP000266745">
    <property type="component" value="Chromosome"/>
</dbReference>
<reference evidence="2 3" key="1">
    <citation type="journal article" date="2016" name="Sci. Rep.">
        <title>A novel ammonia-oxidizing archaeon from wastewater treatment plant: Its enrichment, physiological and genomic characteristics.</title>
        <authorList>
            <person name="Li Y."/>
            <person name="Ding K."/>
            <person name="Wen X."/>
            <person name="Zhang B."/>
            <person name="Shen B."/>
            <person name="Yang Y."/>
        </authorList>
    </citation>
    <scope>NUCLEOTIDE SEQUENCE [LARGE SCALE GENOMIC DNA]</scope>
    <source>
        <strain evidence="2 3">SAT1</strain>
    </source>
</reference>
<dbReference type="STRING" id="1603555.SU86_004005"/>
<keyword evidence="1" id="KW-0472">Membrane</keyword>
<name>A0A3G1B6J3_9ARCH</name>
<evidence type="ECO:0000313" key="2">
    <source>
        <dbReference type="EMBL" id="AJZ75669.1"/>
    </source>
</evidence>
<dbReference type="AlphaFoldDB" id="A0A3G1B6J3"/>
<dbReference type="KEGG" id="tah:SU86_004005"/>
<gene>
    <name evidence="2" type="ORF">SU86_004005</name>
</gene>
<accession>A0A3G1B6J3</accession>
<keyword evidence="3" id="KW-1185">Reference proteome</keyword>
<evidence type="ECO:0000256" key="1">
    <source>
        <dbReference type="SAM" id="Phobius"/>
    </source>
</evidence>
<organism evidence="2 3">
    <name type="scientific">Candidatus Nitrosotenuis cloacae</name>
    <dbReference type="NCBI Taxonomy" id="1603555"/>
    <lineage>
        <taxon>Archaea</taxon>
        <taxon>Nitrososphaerota</taxon>
        <taxon>Candidatus Nitrosotenuis</taxon>
    </lineage>
</organism>
<keyword evidence="1" id="KW-0812">Transmembrane</keyword>
<dbReference type="EMBL" id="CP011097">
    <property type="protein sequence ID" value="AJZ75669.1"/>
    <property type="molecule type" value="Genomic_DNA"/>
</dbReference>